<dbReference type="eggNOG" id="COG2267">
    <property type="taxonomic scope" value="Bacteria"/>
</dbReference>
<dbReference type="InterPro" id="IPR021440">
    <property type="entry name" value="DUF3089"/>
</dbReference>
<evidence type="ECO:0000313" key="2">
    <source>
        <dbReference type="Proteomes" id="UP000199820"/>
    </source>
</evidence>
<dbReference type="STRING" id="1526.SAMN02910262_02352"/>
<accession>A0A1I0DWH1</accession>
<protein>
    <recommendedName>
        <fullName evidence="3">DUF3089 domain-containing protein</fullName>
    </recommendedName>
</protein>
<gene>
    <name evidence="1" type="ORF">SAMN04487771_101455</name>
</gene>
<dbReference type="InterPro" id="IPR029058">
    <property type="entry name" value="AB_hydrolase_fold"/>
</dbReference>
<dbReference type="RefSeq" id="WP_074649224.1">
    <property type="nucleotide sequence ID" value="NZ_FOIL01000014.1"/>
</dbReference>
<proteinExistence type="predicted"/>
<reference evidence="1 2" key="1">
    <citation type="submission" date="2016-10" db="EMBL/GenBank/DDBJ databases">
        <authorList>
            <person name="de Groot N.N."/>
        </authorList>
    </citation>
    <scope>NUCLEOTIDE SEQUENCE [LARGE SCALE GENOMIC DNA]</scope>
    <source>
        <strain evidence="1 2">KH1P1</strain>
    </source>
</reference>
<dbReference type="OrthoDB" id="9794645at2"/>
<keyword evidence="2" id="KW-1185">Reference proteome</keyword>
<dbReference type="AlphaFoldDB" id="A0A1I0DWH1"/>
<organism evidence="1 2">
    <name type="scientific">[Clostridium] aminophilum</name>
    <dbReference type="NCBI Taxonomy" id="1526"/>
    <lineage>
        <taxon>Bacteria</taxon>
        <taxon>Bacillati</taxon>
        <taxon>Bacillota</taxon>
        <taxon>Clostridia</taxon>
        <taxon>Lachnospirales</taxon>
        <taxon>Lachnospiraceae</taxon>
    </lineage>
</organism>
<dbReference type="SUPFAM" id="SSF53474">
    <property type="entry name" value="alpha/beta-Hydrolases"/>
    <property type="match status" value="1"/>
</dbReference>
<dbReference type="Pfam" id="PF11288">
    <property type="entry name" value="DUF3089"/>
    <property type="match status" value="1"/>
</dbReference>
<evidence type="ECO:0000313" key="1">
    <source>
        <dbReference type="EMBL" id="SET36219.1"/>
    </source>
</evidence>
<dbReference type="EMBL" id="FOIL01000014">
    <property type="protein sequence ID" value="SET36219.1"/>
    <property type="molecule type" value="Genomic_DNA"/>
</dbReference>
<sequence length="343" mass="38695">MKKEKKLAIMLTAAIVICAAVIFALKPHAKSIGVEYTDQHNWMYYGAELADAGKKAGPSVGRAGRDVDVFFIAPTSTLDGTNADITDGKTRAAILNATNMEIGIYCDNALVYAPYYRMATLADYDKGGKELEDALDLAYIDVKTAFDHYLTDRNHDRPILLAGFSQGADMIYRLMEDEFTDEEMQQKLVAAYAIGWPCTQEMTEKYPQLRMAEAEDDTGVIVSFECESERLDDSLIVPKGVRMLSINPLNWTTTPEKADKELNRGFVYVDGSSYTVKSEIPNFCGGYIDETRGTLKVPELREDDYPSRLSFLKDGSYHIYDYQFFYRNLQENAAKRISAYWSR</sequence>
<name>A0A1I0DWH1_9FIRM</name>
<dbReference type="Proteomes" id="UP000199820">
    <property type="component" value="Unassembled WGS sequence"/>
</dbReference>
<evidence type="ECO:0008006" key="3">
    <source>
        <dbReference type="Google" id="ProtNLM"/>
    </source>
</evidence>